<comment type="caution">
    <text evidence="5">The sequence shown here is derived from an EMBL/GenBank/DDBJ whole genome shotgun (WGS) entry which is preliminary data.</text>
</comment>
<keyword evidence="2" id="KW-0694">RNA-binding</keyword>
<dbReference type="CDD" id="cd00165">
    <property type="entry name" value="S4"/>
    <property type="match status" value="1"/>
</dbReference>
<feature type="domain" description="Pseudouridine synthase RsuA/RluA-like" evidence="4">
    <location>
        <begin position="274"/>
        <end position="392"/>
    </location>
</feature>
<reference evidence="5 6" key="1">
    <citation type="journal article" date="2015" name="PLoS Pathog.">
        <title>Leptomonas seymouri: Adaptations to the Dixenous Life Cycle Analyzed by Genome Sequencing, Transcriptome Profiling and Co-infection with Leishmania donovani.</title>
        <authorList>
            <person name="Kraeva N."/>
            <person name="Butenko A."/>
            <person name="Hlavacova J."/>
            <person name="Kostygov A."/>
            <person name="Myskova J."/>
            <person name="Grybchuk D."/>
            <person name="Lestinova T."/>
            <person name="Votypka J."/>
            <person name="Volf P."/>
            <person name="Opperdoes F."/>
            <person name="Flegontov P."/>
            <person name="Lukes J."/>
            <person name="Yurchenko V."/>
        </authorList>
    </citation>
    <scope>NUCLEOTIDE SEQUENCE [LARGE SCALE GENOMIC DNA]</scope>
    <source>
        <strain evidence="5 6">ATCC 30220</strain>
    </source>
</reference>
<dbReference type="Pfam" id="PF00849">
    <property type="entry name" value="PseudoU_synth_2"/>
    <property type="match status" value="1"/>
</dbReference>
<evidence type="ECO:0000256" key="1">
    <source>
        <dbReference type="ARBA" id="ARBA00010876"/>
    </source>
</evidence>
<dbReference type="PROSITE" id="PS50889">
    <property type="entry name" value="S4"/>
    <property type="match status" value="1"/>
</dbReference>
<evidence type="ECO:0000256" key="2">
    <source>
        <dbReference type="PROSITE-ProRule" id="PRU00182"/>
    </source>
</evidence>
<dbReference type="OMA" id="RYCENTL"/>
<feature type="region of interest" description="Disordered" evidence="3">
    <location>
        <begin position="163"/>
        <end position="194"/>
    </location>
</feature>
<dbReference type="PROSITE" id="PS01129">
    <property type="entry name" value="PSI_RLU"/>
    <property type="match status" value="1"/>
</dbReference>
<dbReference type="InterPro" id="IPR050188">
    <property type="entry name" value="RluA_PseudoU_synthase"/>
</dbReference>
<evidence type="ECO:0000313" key="6">
    <source>
        <dbReference type="Proteomes" id="UP000038009"/>
    </source>
</evidence>
<dbReference type="GO" id="GO:0009982">
    <property type="term" value="F:pseudouridine synthase activity"/>
    <property type="evidence" value="ECO:0007669"/>
    <property type="project" value="InterPro"/>
</dbReference>
<organism evidence="5 6">
    <name type="scientific">Leptomonas seymouri</name>
    <dbReference type="NCBI Taxonomy" id="5684"/>
    <lineage>
        <taxon>Eukaryota</taxon>
        <taxon>Discoba</taxon>
        <taxon>Euglenozoa</taxon>
        <taxon>Kinetoplastea</taxon>
        <taxon>Metakinetoplastina</taxon>
        <taxon>Trypanosomatida</taxon>
        <taxon>Trypanosomatidae</taxon>
        <taxon>Leishmaniinae</taxon>
        <taxon>Leptomonas</taxon>
    </lineage>
</organism>
<dbReference type="InterPro" id="IPR020103">
    <property type="entry name" value="PsdUridine_synth_cat_dom_sf"/>
</dbReference>
<evidence type="ECO:0000256" key="3">
    <source>
        <dbReference type="SAM" id="MobiDB-lite"/>
    </source>
</evidence>
<dbReference type="InterPro" id="IPR006145">
    <property type="entry name" value="PsdUridine_synth_RsuA/RluA"/>
</dbReference>
<keyword evidence="6" id="KW-1185">Reference proteome</keyword>
<dbReference type="EMBL" id="LJSK01000009">
    <property type="protein sequence ID" value="KPI90153.1"/>
    <property type="molecule type" value="Genomic_DNA"/>
</dbReference>
<evidence type="ECO:0000313" key="5">
    <source>
        <dbReference type="EMBL" id="KPI90153.1"/>
    </source>
</evidence>
<dbReference type="AlphaFoldDB" id="A0A0N1IME7"/>
<dbReference type="CDD" id="cd02869">
    <property type="entry name" value="PseudoU_synth_RluA_like"/>
    <property type="match status" value="1"/>
</dbReference>
<feature type="compositionally biased region" description="Polar residues" evidence="3">
    <location>
        <begin position="170"/>
        <end position="179"/>
    </location>
</feature>
<evidence type="ECO:0000259" key="4">
    <source>
        <dbReference type="Pfam" id="PF00849"/>
    </source>
</evidence>
<dbReference type="GO" id="GO:0003723">
    <property type="term" value="F:RNA binding"/>
    <property type="evidence" value="ECO:0007669"/>
    <property type="project" value="UniProtKB-KW"/>
</dbReference>
<dbReference type="SUPFAM" id="SSF55120">
    <property type="entry name" value="Pseudouridine synthase"/>
    <property type="match status" value="1"/>
</dbReference>
<name>A0A0N1IME7_LEPSE</name>
<gene>
    <name evidence="5" type="ORF">ABL78_0671</name>
</gene>
<proteinExistence type="inferred from homology"/>
<dbReference type="PANTHER" id="PTHR21600">
    <property type="entry name" value="MITOCHONDRIAL RNA PSEUDOURIDINE SYNTHASE"/>
    <property type="match status" value="1"/>
</dbReference>
<comment type="similarity">
    <text evidence="1">Belongs to the pseudouridine synthase RluA family.</text>
</comment>
<dbReference type="OrthoDB" id="418349at2759"/>
<accession>A0A0N1IME7</accession>
<dbReference type="Proteomes" id="UP000038009">
    <property type="component" value="Unassembled WGS sequence"/>
</dbReference>
<dbReference type="GO" id="GO:0000455">
    <property type="term" value="P:enzyme-directed rRNA pseudouridine synthesis"/>
    <property type="evidence" value="ECO:0007669"/>
    <property type="project" value="TreeGrafter"/>
</dbReference>
<protein>
    <submittedName>
        <fullName evidence="5">RNA pseudouridylate synthase-like protein</fullName>
    </submittedName>
</protein>
<dbReference type="VEuPathDB" id="TriTrypDB:Lsey_0009_0020"/>
<dbReference type="Gene3D" id="3.30.2350.10">
    <property type="entry name" value="Pseudouridine synthase"/>
    <property type="match status" value="1"/>
</dbReference>
<dbReference type="PANTHER" id="PTHR21600:SF87">
    <property type="entry name" value="RNA PSEUDOURIDYLATE SYNTHASE DOMAIN-CONTAINING PROTEIN 1"/>
    <property type="match status" value="1"/>
</dbReference>
<sequence length="514" mass="56221">MPRELRYCRPKSQPAETLLSYLSHKFTYLTHDAWTHHLSEGHVFVNGAVFTAGDYVLQQGDILRFAPPRSLEPRIDEENICILYEDASFLVCAKNGNLPVAEGGRYCENTLIGVLKRLGSRAFYTADTVVGGAVSSGDACKVFCGYKRTGVVNSALPSKEELLSEEESGDINSECTTVPPSGKRSRELSTPNEVDTAPAVFPNAALTGARSTFLTVQRLDRETSGVLVLCKRSGVAKKIAHQLESQTRRCSAAVEARLAGSRAAFTCNDFDQILQQIDKTVCKTYTAVLLGAAPLGETMVVNYMGTMQSCPAYSQDTAHSQLKRLKMCCAPLPSPSANTEISKADSLSASQWGRVACTRVRVLASSETLGVSCVQVELLTGRSHQIRVHCASLGYPIVGDKLYTCVSRGVADGCAAVSDAVYLARVRNEESFLLVENGATEGRRMWCRRHLLHATELQFEHPEKCTAEVMRFVSSPADFFARDVRFESPQDAHSFRILLAEAFEQCKSTKQSSV</sequence>
<dbReference type="InterPro" id="IPR006224">
    <property type="entry name" value="PsdUridine_synth_RluA-like_CS"/>
</dbReference>